<dbReference type="InterPro" id="IPR027417">
    <property type="entry name" value="P-loop_NTPase"/>
</dbReference>
<dbReference type="Proteomes" id="UP000799423">
    <property type="component" value="Unassembled WGS sequence"/>
</dbReference>
<reference evidence="1" key="1">
    <citation type="submission" date="2020-01" db="EMBL/GenBank/DDBJ databases">
        <authorList>
            <consortium name="DOE Joint Genome Institute"/>
            <person name="Haridas S."/>
            <person name="Albert R."/>
            <person name="Binder M."/>
            <person name="Bloem J."/>
            <person name="Labutti K."/>
            <person name="Salamov A."/>
            <person name="Andreopoulos B."/>
            <person name="Baker S.E."/>
            <person name="Barry K."/>
            <person name="Bills G."/>
            <person name="Bluhm B.H."/>
            <person name="Cannon C."/>
            <person name="Castanera R."/>
            <person name="Culley D.E."/>
            <person name="Daum C."/>
            <person name="Ezra D."/>
            <person name="Gonzalez J.B."/>
            <person name="Henrissat B."/>
            <person name="Kuo A."/>
            <person name="Liang C."/>
            <person name="Lipzen A."/>
            <person name="Lutzoni F."/>
            <person name="Magnuson J."/>
            <person name="Mondo S."/>
            <person name="Nolan M."/>
            <person name="Ohm R."/>
            <person name="Pangilinan J."/>
            <person name="Park H.-J."/>
            <person name="Ramirez L."/>
            <person name="Alfaro M."/>
            <person name="Sun H."/>
            <person name="Tritt A."/>
            <person name="Yoshinaga Y."/>
            <person name="Zwiers L.-H."/>
            <person name="Turgeon B.G."/>
            <person name="Goodwin S.B."/>
            <person name="Spatafora J.W."/>
            <person name="Crous P.W."/>
            <person name="Grigoriev I.V."/>
        </authorList>
    </citation>
    <scope>NUCLEOTIDE SEQUENCE</scope>
    <source>
        <strain evidence="1">IPT5</strain>
    </source>
</reference>
<dbReference type="AlphaFoldDB" id="A0A6A7AN23"/>
<sequence length="382" mass="42670">MGFLASPSSSDNVCNVPHRRALRPNSITSYANHLTDIPACYYRCHNTLTDHQTASSTVAPRVEGVVPLRHTRQGLRRFARELFGVFLAYVHPLSEHLVSHVTGRSWSDYVWASSNGPWETERLTRVVARETAVWLGCRLTTLEYRHAAITLGREFVGAHFGHGYREQVGEEAIEEPEMELESGLDLQAGRTEKIGVQTYGVPVDIVQHLSIRSVQFFRQLSEKWHSFLELPSSREQQEQQCTKRIQEPHCPPLVGHNGAEAKRSCNALEDEPRAPKHPRTGTFRATSAEPVYAQTNLEDVAATDAELQLAMQKVLGQTQTSFRSAEQELAMRAILQEKSPLVVILPTKGCKSLLFTVLACLTDPGVTIVVVPFRALLNDLSD</sequence>
<keyword evidence="2" id="KW-1185">Reference proteome</keyword>
<evidence type="ECO:0000313" key="1">
    <source>
        <dbReference type="EMBL" id="KAF2844084.1"/>
    </source>
</evidence>
<dbReference type="EMBL" id="MU006422">
    <property type="protein sequence ID" value="KAF2844084.1"/>
    <property type="molecule type" value="Genomic_DNA"/>
</dbReference>
<organism evidence="1 2">
    <name type="scientific">Plenodomus tracheiphilus IPT5</name>
    <dbReference type="NCBI Taxonomy" id="1408161"/>
    <lineage>
        <taxon>Eukaryota</taxon>
        <taxon>Fungi</taxon>
        <taxon>Dikarya</taxon>
        <taxon>Ascomycota</taxon>
        <taxon>Pezizomycotina</taxon>
        <taxon>Dothideomycetes</taxon>
        <taxon>Pleosporomycetidae</taxon>
        <taxon>Pleosporales</taxon>
        <taxon>Pleosporineae</taxon>
        <taxon>Leptosphaeriaceae</taxon>
        <taxon>Plenodomus</taxon>
    </lineage>
</organism>
<dbReference type="Gene3D" id="3.40.50.300">
    <property type="entry name" value="P-loop containing nucleotide triphosphate hydrolases"/>
    <property type="match status" value="1"/>
</dbReference>
<evidence type="ECO:0008006" key="3">
    <source>
        <dbReference type="Google" id="ProtNLM"/>
    </source>
</evidence>
<evidence type="ECO:0000313" key="2">
    <source>
        <dbReference type="Proteomes" id="UP000799423"/>
    </source>
</evidence>
<name>A0A6A7AN23_9PLEO</name>
<accession>A0A6A7AN23</accession>
<protein>
    <recommendedName>
        <fullName evidence="3">DEAD/DEAH box helicase domain-containing protein</fullName>
    </recommendedName>
</protein>
<proteinExistence type="predicted"/>
<dbReference type="OrthoDB" id="3943268at2759"/>
<gene>
    <name evidence="1" type="ORF">T440DRAFT_52743</name>
</gene>